<dbReference type="InterPro" id="IPR001881">
    <property type="entry name" value="EGF-like_Ca-bd_dom"/>
</dbReference>
<keyword evidence="3" id="KW-0677">Repeat</keyword>
<dbReference type="Gene3D" id="2.10.25.10">
    <property type="entry name" value="Laminin"/>
    <property type="match status" value="4"/>
</dbReference>
<dbReference type="SMART" id="SM00179">
    <property type="entry name" value="EGF_CA"/>
    <property type="match status" value="4"/>
</dbReference>
<dbReference type="InterPro" id="IPR000742">
    <property type="entry name" value="EGF"/>
</dbReference>
<feature type="disulfide bond" evidence="5">
    <location>
        <begin position="89"/>
        <end position="98"/>
    </location>
</feature>
<sequence length="570" mass="63392">MYVATVALVFILNSSIDLTTSQALVGPLVEGVIRDCQISKSDEFRDPQNMTNRPNYLYRGLKNSCSRGPCVKNASCVPNFESDDFQCECPSGFTGEACAVGEYVEVQLSVYKTHQPRDVECGGLGGKIKKKMSMSEITYNDVDECAKQLDSCHYYAHCNNTLGSYECLCKDGFTGNGRLCVDIDECTRTLHNCHHPNATCINTVGSFSCTCKPGFEGDGITICEECRTPLGMESLAIADAQISASSEHNASYAASHARLYYKGGWVAATNDENQWLEVDMESQLTRVARISTQGAHGDGSAFGWVTSYQLQFNSDGVNFQNYTERENAKCTEFTANSDQDLVVTYDLNPPIRARYIHFRPTTWHQNISMRVELYGCRDCHAALGIADGTIPDDKMFASSISSENDNAHLGRLNLRGAWSAAVNDLNQYLGIDLSEDFTVTGIATQGSSDKATWVTKYTLQYRAASDDHPRYYTEIMQGQERMKEFSGNTDHNTPVFHHLNPPIRARYVRFRPVEWNEHISMKVEMYGCQDIDECATGEHRCDLKAVCKNTPGSYTCSCTSPYHGDGFTCQ</sequence>
<keyword evidence="1 5" id="KW-0245">EGF-like domain</keyword>
<keyword evidence="10" id="KW-1185">Reference proteome</keyword>
<dbReference type="PROSITE" id="PS00022">
    <property type="entry name" value="EGF_1"/>
    <property type="match status" value="1"/>
</dbReference>
<feature type="domain" description="EGF-like" evidence="8">
    <location>
        <begin position="182"/>
        <end position="224"/>
    </location>
</feature>
<keyword evidence="4 5" id="KW-1015">Disulfide bond</keyword>
<dbReference type="PROSITE" id="PS01285">
    <property type="entry name" value="FA58C_1"/>
    <property type="match status" value="1"/>
</dbReference>
<dbReference type="Pfam" id="PF12947">
    <property type="entry name" value="EGF_3"/>
    <property type="match status" value="2"/>
</dbReference>
<proteinExistence type="predicted"/>
<dbReference type="CDD" id="cd00057">
    <property type="entry name" value="FA58C"/>
    <property type="match status" value="2"/>
</dbReference>
<dbReference type="SMART" id="SM00231">
    <property type="entry name" value="FA58C"/>
    <property type="match status" value="2"/>
</dbReference>
<feature type="domain" description="EGF-like" evidence="8">
    <location>
        <begin position="141"/>
        <end position="181"/>
    </location>
</feature>
<dbReference type="PROSITE" id="PS01187">
    <property type="entry name" value="EGF_CA"/>
    <property type="match status" value="2"/>
</dbReference>
<reference evidence="9 10" key="1">
    <citation type="submission" date="2022-05" db="EMBL/GenBank/DDBJ databases">
        <authorList>
            <consortium name="Genoscope - CEA"/>
            <person name="William W."/>
        </authorList>
    </citation>
    <scope>NUCLEOTIDE SEQUENCE [LARGE SCALE GENOMIC DNA]</scope>
</reference>
<feature type="domain" description="F5/8 type C" evidence="7">
    <location>
        <begin position="379"/>
        <end position="528"/>
    </location>
</feature>
<dbReference type="Pfam" id="PF00008">
    <property type="entry name" value="EGF"/>
    <property type="match status" value="1"/>
</dbReference>
<dbReference type="InterPro" id="IPR049883">
    <property type="entry name" value="NOTCH1_EGF-like"/>
</dbReference>
<evidence type="ECO:0000256" key="2">
    <source>
        <dbReference type="ARBA" id="ARBA00022729"/>
    </source>
</evidence>
<comment type="caution">
    <text evidence="5">Lacks conserved residue(s) required for the propagation of feature annotation.</text>
</comment>
<feature type="signal peptide" evidence="6">
    <location>
        <begin position="1"/>
        <end position="21"/>
    </location>
</feature>
<name>A0ABN8Q658_9CNID</name>
<evidence type="ECO:0000256" key="1">
    <source>
        <dbReference type="ARBA" id="ARBA00022536"/>
    </source>
</evidence>
<dbReference type="Proteomes" id="UP001159405">
    <property type="component" value="Unassembled WGS sequence"/>
</dbReference>
<evidence type="ECO:0000256" key="3">
    <source>
        <dbReference type="ARBA" id="ARBA00022737"/>
    </source>
</evidence>
<feature type="domain" description="EGF-like" evidence="8">
    <location>
        <begin position="61"/>
        <end position="99"/>
    </location>
</feature>
<dbReference type="PROSITE" id="PS01186">
    <property type="entry name" value="EGF_2"/>
    <property type="match status" value="3"/>
</dbReference>
<dbReference type="PROSITE" id="PS50026">
    <property type="entry name" value="EGF_3"/>
    <property type="match status" value="4"/>
</dbReference>
<dbReference type="InterPro" id="IPR008979">
    <property type="entry name" value="Galactose-bd-like_sf"/>
</dbReference>
<evidence type="ECO:0000313" key="9">
    <source>
        <dbReference type="EMBL" id="CAH3157837.1"/>
    </source>
</evidence>
<evidence type="ECO:0000256" key="5">
    <source>
        <dbReference type="PROSITE-ProRule" id="PRU00076"/>
    </source>
</evidence>
<dbReference type="Gene3D" id="2.60.120.260">
    <property type="entry name" value="Galactose-binding domain-like"/>
    <property type="match status" value="2"/>
</dbReference>
<dbReference type="SUPFAM" id="SSF57184">
    <property type="entry name" value="Growth factor receptor domain"/>
    <property type="match status" value="1"/>
</dbReference>
<evidence type="ECO:0000256" key="6">
    <source>
        <dbReference type="SAM" id="SignalP"/>
    </source>
</evidence>
<dbReference type="Pfam" id="PF07645">
    <property type="entry name" value="EGF_CA"/>
    <property type="match status" value="1"/>
</dbReference>
<evidence type="ECO:0000256" key="4">
    <source>
        <dbReference type="ARBA" id="ARBA00023157"/>
    </source>
</evidence>
<dbReference type="CDD" id="cd00054">
    <property type="entry name" value="EGF_CA"/>
    <property type="match status" value="4"/>
</dbReference>
<keyword evidence="2 6" id="KW-0732">Signal</keyword>
<dbReference type="EMBL" id="CALNXK010000109">
    <property type="protein sequence ID" value="CAH3157837.1"/>
    <property type="molecule type" value="Genomic_DNA"/>
</dbReference>
<dbReference type="PROSITE" id="PS01286">
    <property type="entry name" value="FA58C_2"/>
    <property type="match status" value="1"/>
</dbReference>
<gene>
    <name evidence="9" type="ORF">PLOB_00002531</name>
</gene>
<accession>A0ABN8Q658</accession>
<dbReference type="SMART" id="SM00181">
    <property type="entry name" value="EGF"/>
    <property type="match status" value="4"/>
</dbReference>
<dbReference type="SUPFAM" id="SSF49785">
    <property type="entry name" value="Galactose-binding domain-like"/>
    <property type="match status" value="2"/>
</dbReference>
<feature type="chain" id="PRO_5045631139" description="EGF-like repeat and discoidin I-like domain-containing protein 3" evidence="6">
    <location>
        <begin position="22"/>
        <end position="570"/>
    </location>
</feature>
<dbReference type="InterPro" id="IPR000421">
    <property type="entry name" value="FA58C"/>
</dbReference>
<protein>
    <recommendedName>
        <fullName evidence="11">EGF-like repeat and discoidin I-like domain-containing protein 3</fullName>
    </recommendedName>
</protein>
<dbReference type="InterPro" id="IPR000152">
    <property type="entry name" value="EGF-type_Asp/Asn_hydroxyl_site"/>
</dbReference>
<feature type="non-terminal residue" evidence="9">
    <location>
        <position position="570"/>
    </location>
</feature>
<dbReference type="SUPFAM" id="SSF57196">
    <property type="entry name" value="EGF/Laminin"/>
    <property type="match status" value="1"/>
</dbReference>
<dbReference type="PANTHER" id="PTHR24543:SF291">
    <property type="entry name" value="SMOKE ALARM, ISOFORM D"/>
    <property type="match status" value="1"/>
</dbReference>
<dbReference type="PANTHER" id="PTHR24543">
    <property type="entry name" value="MULTICOPPER OXIDASE-RELATED"/>
    <property type="match status" value="1"/>
</dbReference>
<dbReference type="Pfam" id="PF00754">
    <property type="entry name" value="F5_F8_type_C"/>
    <property type="match status" value="2"/>
</dbReference>
<evidence type="ECO:0000259" key="8">
    <source>
        <dbReference type="PROSITE" id="PS50026"/>
    </source>
</evidence>
<evidence type="ECO:0008006" key="11">
    <source>
        <dbReference type="Google" id="ProtNLM"/>
    </source>
</evidence>
<organism evidence="9 10">
    <name type="scientific">Porites lobata</name>
    <dbReference type="NCBI Taxonomy" id="104759"/>
    <lineage>
        <taxon>Eukaryota</taxon>
        <taxon>Metazoa</taxon>
        <taxon>Cnidaria</taxon>
        <taxon>Anthozoa</taxon>
        <taxon>Hexacorallia</taxon>
        <taxon>Scleractinia</taxon>
        <taxon>Fungiina</taxon>
        <taxon>Poritidae</taxon>
        <taxon>Porites</taxon>
    </lineage>
</organism>
<evidence type="ECO:0000313" key="10">
    <source>
        <dbReference type="Proteomes" id="UP001159405"/>
    </source>
</evidence>
<dbReference type="InterPro" id="IPR018097">
    <property type="entry name" value="EGF_Ca-bd_CS"/>
</dbReference>
<feature type="disulfide bond" evidence="5">
    <location>
        <begin position="70"/>
        <end position="87"/>
    </location>
</feature>
<dbReference type="PROSITE" id="PS50022">
    <property type="entry name" value="FA58C_3"/>
    <property type="match status" value="2"/>
</dbReference>
<dbReference type="InterPro" id="IPR009030">
    <property type="entry name" value="Growth_fac_rcpt_cys_sf"/>
</dbReference>
<feature type="domain" description="EGF-like" evidence="8">
    <location>
        <begin position="530"/>
        <end position="568"/>
    </location>
</feature>
<comment type="caution">
    <text evidence="9">The sequence shown here is derived from an EMBL/GenBank/DDBJ whole genome shotgun (WGS) entry which is preliminary data.</text>
</comment>
<evidence type="ECO:0000259" key="7">
    <source>
        <dbReference type="PROSITE" id="PS50022"/>
    </source>
</evidence>
<dbReference type="PROSITE" id="PS00010">
    <property type="entry name" value="ASX_HYDROXYL"/>
    <property type="match status" value="3"/>
</dbReference>
<dbReference type="InterPro" id="IPR024731">
    <property type="entry name" value="NELL2-like_EGF"/>
</dbReference>
<feature type="domain" description="F5/8 type C" evidence="7">
    <location>
        <begin position="226"/>
        <end position="376"/>
    </location>
</feature>